<name>A0ABC8U949_9AQUA</name>
<sequence>MVKQIVIADSFSDLLSLGDVFPVNCHFNHILLHNFSDHRSFCSPNNYFFFPFCPLGPHLHFTISVEEEKERLSRMELDYKQGTESHHTMVNIVPVFKHKSECF</sequence>
<dbReference type="EMBL" id="CAUOFW020007279">
    <property type="protein sequence ID" value="CAK9178285.1"/>
    <property type="molecule type" value="Genomic_DNA"/>
</dbReference>
<protein>
    <submittedName>
        <fullName evidence="1">Uncharacterized protein</fullName>
    </submittedName>
</protein>
<reference evidence="1 2" key="1">
    <citation type="submission" date="2024-02" db="EMBL/GenBank/DDBJ databases">
        <authorList>
            <person name="Vignale AGUSTIN F."/>
            <person name="Sosa J E."/>
            <person name="Modenutti C."/>
        </authorList>
    </citation>
    <scope>NUCLEOTIDE SEQUENCE [LARGE SCALE GENOMIC DNA]</scope>
</reference>
<evidence type="ECO:0000313" key="1">
    <source>
        <dbReference type="EMBL" id="CAK9178285.1"/>
    </source>
</evidence>
<accession>A0ABC8U949</accession>
<comment type="caution">
    <text evidence="1">The sequence shown here is derived from an EMBL/GenBank/DDBJ whole genome shotgun (WGS) entry which is preliminary data.</text>
</comment>
<evidence type="ECO:0000313" key="2">
    <source>
        <dbReference type="Proteomes" id="UP001642360"/>
    </source>
</evidence>
<dbReference type="AlphaFoldDB" id="A0ABC8U949"/>
<gene>
    <name evidence="1" type="ORF">ILEXP_LOCUS48218</name>
</gene>
<keyword evidence="2" id="KW-1185">Reference proteome</keyword>
<proteinExistence type="predicted"/>
<organism evidence="1 2">
    <name type="scientific">Ilex paraguariensis</name>
    <name type="common">yerba mate</name>
    <dbReference type="NCBI Taxonomy" id="185542"/>
    <lineage>
        <taxon>Eukaryota</taxon>
        <taxon>Viridiplantae</taxon>
        <taxon>Streptophyta</taxon>
        <taxon>Embryophyta</taxon>
        <taxon>Tracheophyta</taxon>
        <taxon>Spermatophyta</taxon>
        <taxon>Magnoliopsida</taxon>
        <taxon>eudicotyledons</taxon>
        <taxon>Gunneridae</taxon>
        <taxon>Pentapetalae</taxon>
        <taxon>asterids</taxon>
        <taxon>campanulids</taxon>
        <taxon>Aquifoliales</taxon>
        <taxon>Aquifoliaceae</taxon>
        <taxon>Ilex</taxon>
    </lineage>
</organism>
<dbReference type="Proteomes" id="UP001642360">
    <property type="component" value="Unassembled WGS sequence"/>
</dbReference>